<dbReference type="InterPro" id="IPR000524">
    <property type="entry name" value="Tscrpt_reg_HTH_GntR"/>
</dbReference>
<dbReference type="PANTHER" id="PTHR46577:SF1">
    <property type="entry name" value="HTH-TYPE TRANSCRIPTIONAL REGULATORY PROTEIN GABR"/>
    <property type="match status" value="1"/>
</dbReference>
<dbReference type="InterPro" id="IPR036390">
    <property type="entry name" value="WH_DNA-bd_sf"/>
</dbReference>
<sequence length="121" mass="12637">MLSLNVDATLPEPPYAQLRSQVVSAISAGSLAPGAKLPTVRALADELGVAPGTVARAYKELEADGVIETRGRAGTFVSFAEDPLRSQAQRAAVAYTATVRSLGIDDGEAVRLVTDALRAMR</sequence>
<feature type="domain" description="HTH gntR-type" evidence="5">
    <location>
        <begin position="12"/>
        <end position="80"/>
    </location>
</feature>
<dbReference type="Gene3D" id="1.10.10.10">
    <property type="entry name" value="Winged helix-like DNA-binding domain superfamily/Winged helix DNA-binding domain"/>
    <property type="match status" value="1"/>
</dbReference>
<keyword evidence="7" id="KW-1185">Reference proteome</keyword>
<evidence type="ECO:0000313" key="7">
    <source>
        <dbReference type="Proteomes" id="UP001500274"/>
    </source>
</evidence>
<dbReference type="Pfam" id="PF00392">
    <property type="entry name" value="GntR"/>
    <property type="match status" value="1"/>
</dbReference>
<dbReference type="EMBL" id="BAAARI010000009">
    <property type="protein sequence ID" value="GAA2574609.1"/>
    <property type="molecule type" value="Genomic_DNA"/>
</dbReference>
<keyword evidence="4" id="KW-0804">Transcription</keyword>
<keyword evidence="3" id="KW-0238">DNA-binding</keyword>
<accession>A0ABN3P990</accession>
<protein>
    <submittedName>
        <fullName evidence="6">GntR family transcriptional regulator</fullName>
    </submittedName>
</protein>
<dbReference type="SUPFAM" id="SSF46785">
    <property type="entry name" value="Winged helix' DNA-binding domain"/>
    <property type="match status" value="1"/>
</dbReference>
<keyword evidence="1" id="KW-0663">Pyridoxal phosphate</keyword>
<dbReference type="SMART" id="SM00345">
    <property type="entry name" value="HTH_GNTR"/>
    <property type="match status" value="1"/>
</dbReference>
<gene>
    <name evidence="6" type="ORF">GCM10009862_12080</name>
</gene>
<dbReference type="InterPro" id="IPR036388">
    <property type="entry name" value="WH-like_DNA-bd_sf"/>
</dbReference>
<dbReference type="InterPro" id="IPR051446">
    <property type="entry name" value="HTH_trans_reg/aminotransferase"/>
</dbReference>
<evidence type="ECO:0000259" key="5">
    <source>
        <dbReference type="PROSITE" id="PS50949"/>
    </source>
</evidence>
<evidence type="ECO:0000256" key="2">
    <source>
        <dbReference type="ARBA" id="ARBA00023015"/>
    </source>
</evidence>
<proteinExistence type="predicted"/>
<reference evidence="6 7" key="1">
    <citation type="journal article" date="2019" name="Int. J. Syst. Evol. Microbiol.">
        <title>The Global Catalogue of Microorganisms (GCM) 10K type strain sequencing project: providing services to taxonomists for standard genome sequencing and annotation.</title>
        <authorList>
            <consortium name="The Broad Institute Genomics Platform"/>
            <consortium name="The Broad Institute Genome Sequencing Center for Infectious Disease"/>
            <person name="Wu L."/>
            <person name="Ma J."/>
        </authorList>
    </citation>
    <scope>NUCLEOTIDE SEQUENCE [LARGE SCALE GENOMIC DNA]</scope>
    <source>
        <strain evidence="6 7">JCM 16365</strain>
    </source>
</reference>
<evidence type="ECO:0000313" key="6">
    <source>
        <dbReference type="EMBL" id="GAA2574609.1"/>
    </source>
</evidence>
<dbReference type="PROSITE" id="PS50949">
    <property type="entry name" value="HTH_GNTR"/>
    <property type="match status" value="1"/>
</dbReference>
<dbReference type="RefSeq" id="WP_344227751.1">
    <property type="nucleotide sequence ID" value="NZ_BAAARI010000009.1"/>
</dbReference>
<dbReference type="Proteomes" id="UP001500274">
    <property type="component" value="Unassembled WGS sequence"/>
</dbReference>
<dbReference type="CDD" id="cd07377">
    <property type="entry name" value="WHTH_GntR"/>
    <property type="match status" value="1"/>
</dbReference>
<keyword evidence="2" id="KW-0805">Transcription regulation</keyword>
<evidence type="ECO:0000256" key="4">
    <source>
        <dbReference type="ARBA" id="ARBA00023163"/>
    </source>
</evidence>
<dbReference type="PANTHER" id="PTHR46577">
    <property type="entry name" value="HTH-TYPE TRANSCRIPTIONAL REGULATORY PROTEIN GABR"/>
    <property type="match status" value="1"/>
</dbReference>
<evidence type="ECO:0000256" key="1">
    <source>
        <dbReference type="ARBA" id="ARBA00022898"/>
    </source>
</evidence>
<comment type="caution">
    <text evidence="6">The sequence shown here is derived from an EMBL/GenBank/DDBJ whole genome shotgun (WGS) entry which is preliminary data.</text>
</comment>
<organism evidence="6 7">
    <name type="scientific">Microbacterium binotii</name>
    <dbReference type="NCBI Taxonomy" id="462710"/>
    <lineage>
        <taxon>Bacteria</taxon>
        <taxon>Bacillati</taxon>
        <taxon>Actinomycetota</taxon>
        <taxon>Actinomycetes</taxon>
        <taxon>Micrococcales</taxon>
        <taxon>Microbacteriaceae</taxon>
        <taxon>Microbacterium</taxon>
    </lineage>
</organism>
<evidence type="ECO:0000256" key="3">
    <source>
        <dbReference type="ARBA" id="ARBA00023125"/>
    </source>
</evidence>
<name>A0ABN3P990_9MICO</name>